<dbReference type="Proteomes" id="UP001321486">
    <property type="component" value="Chromosome"/>
</dbReference>
<reference evidence="3" key="1">
    <citation type="journal article" date="2019" name="Int. J. Syst. Evol. Microbiol.">
        <title>The Global Catalogue of Microorganisms (GCM) 10K type strain sequencing project: providing services to taxonomists for standard genome sequencing and annotation.</title>
        <authorList>
            <consortium name="The Broad Institute Genomics Platform"/>
            <consortium name="The Broad Institute Genome Sequencing Center for Infectious Disease"/>
            <person name="Wu L."/>
            <person name="Ma J."/>
        </authorList>
    </citation>
    <scope>NUCLEOTIDE SEQUENCE [LARGE SCALE GENOMIC DNA]</scope>
    <source>
        <strain evidence="3">NBRC 108728</strain>
    </source>
</reference>
<feature type="compositionally biased region" description="Basic and acidic residues" evidence="1">
    <location>
        <begin position="29"/>
        <end position="42"/>
    </location>
</feature>
<organism evidence="2 3">
    <name type="scientific">Frondihabitans sucicola</name>
    <dbReference type="NCBI Taxonomy" id="1268041"/>
    <lineage>
        <taxon>Bacteria</taxon>
        <taxon>Bacillati</taxon>
        <taxon>Actinomycetota</taxon>
        <taxon>Actinomycetes</taxon>
        <taxon>Micrococcales</taxon>
        <taxon>Microbacteriaceae</taxon>
        <taxon>Frondihabitans</taxon>
    </lineage>
</organism>
<evidence type="ECO:0000313" key="2">
    <source>
        <dbReference type="EMBL" id="BDZ49219.1"/>
    </source>
</evidence>
<evidence type="ECO:0008006" key="4">
    <source>
        <dbReference type="Google" id="ProtNLM"/>
    </source>
</evidence>
<dbReference type="InterPro" id="IPR036265">
    <property type="entry name" value="HIT-like_sf"/>
</dbReference>
<gene>
    <name evidence="2" type="ORF">GCM10025867_14600</name>
</gene>
<evidence type="ECO:0000256" key="1">
    <source>
        <dbReference type="SAM" id="MobiDB-lite"/>
    </source>
</evidence>
<accession>A0ABM8GLC7</accession>
<feature type="region of interest" description="Disordered" evidence="1">
    <location>
        <begin position="24"/>
        <end position="45"/>
    </location>
</feature>
<name>A0ABM8GLC7_9MICO</name>
<sequence length="121" mass="13649">MNQIVKRPTTLADGRELIYFDDADTTLPPERKPDLRELEPRPETATMRQDVLTGEWVSIAASRQNRVVLPPAEFDPLAPASETNPSEIPDDYDVAVFENRSPPSARSFRPMPRILRTTSTT</sequence>
<feature type="region of interest" description="Disordered" evidence="1">
    <location>
        <begin position="99"/>
        <end position="121"/>
    </location>
</feature>
<protein>
    <recommendedName>
        <fullName evidence="4">Galactose-1-phosphate uridylyltransferase</fullName>
    </recommendedName>
</protein>
<proteinExistence type="predicted"/>
<dbReference type="SUPFAM" id="SSF54197">
    <property type="entry name" value="HIT-like"/>
    <property type="match status" value="1"/>
</dbReference>
<keyword evidence="3" id="KW-1185">Reference proteome</keyword>
<evidence type="ECO:0000313" key="3">
    <source>
        <dbReference type="Proteomes" id="UP001321486"/>
    </source>
</evidence>
<dbReference type="EMBL" id="AP027732">
    <property type="protein sequence ID" value="BDZ49219.1"/>
    <property type="molecule type" value="Genomic_DNA"/>
</dbReference>